<accession>A0A9D8KDT7</accession>
<name>A0A9D8KDT7_9DELT</name>
<dbReference type="Proteomes" id="UP000809273">
    <property type="component" value="Unassembled WGS sequence"/>
</dbReference>
<reference evidence="1" key="2">
    <citation type="submission" date="2021-01" db="EMBL/GenBank/DDBJ databases">
        <authorList>
            <person name="Hahn C.R."/>
            <person name="Youssef N.H."/>
            <person name="Elshahed M."/>
        </authorList>
    </citation>
    <scope>NUCLEOTIDE SEQUENCE</scope>
    <source>
        <strain evidence="1">Zod_Metabat.24</strain>
    </source>
</reference>
<organism evidence="1 2">
    <name type="scientific">Candidatus Zymogenus saltonus</name>
    <dbReference type="NCBI Taxonomy" id="2844893"/>
    <lineage>
        <taxon>Bacteria</taxon>
        <taxon>Deltaproteobacteria</taxon>
        <taxon>Candidatus Zymogenia</taxon>
        <taxon>Candidatus Zymogeniales</taxon>
        <taxon>Candidatus Zymogenaceae</taxon>
        <taxon>Candidatus Zymogenus</taxon>
    </lineage>
</organism>
<evidence type="ECO:0000313" key="1">
    <source>
        <dbReference type="EMBL" id="MBN1572262.1"/>
    </source>
</evidence>
<proteinExistence type="predicted"/>
<dbReference type="EMBL" id="JAFGIX010000018">
    <property type="protein sequence ID" value="MBN1572262.1"/>
    <property type="molecule type" value="Genomic_DNA"/>
</dbReference>
<dbReference type="AlphaFoldDB" id="A0A9D8KDT7"/>
<reference evidence="1" key="1">
    <citation type="journal article" date="2021" name="Environ. Microbiol.">
        <title>Genomic characterization of three novel Desulfobacterota classes expand the metabolic and phylogenetic diversity of the phylum.</title>
        <authorList>
            <person name="Murphy C.L."/>
            <person name="Biggerstaff J."/>
            <person name="Eichhorn A."/>
            <person name="Ewing E."/>
            <person name="Shahan R."/>
            <person name="Soriano D."/>
            <person name="Stewart S."/>
            <person name="VanMol K."/>
            <person name="Walker R."/>
            <person name="Walters P."/>
            <person name="Elshahed M.S."/>
            <person name="Youssef N.H."/>
        </authorList>
    </citation>
    <scope>NUCLEOTIDE SEQUENCE</scope>
    <source>
        <strain evidence="1">Zod_Metabat.24</strain>
    </source>
</reference>
<gene>
    <name evidence="1" type="ORF">JW984_03595</name>
</gene>
<sequence length="60" mass="7059">MPEPGCATCPFRAKYDKNPKSILGRIWRWHINFCPGWKKYMESLSDAERGKIVKQYGLKK</sequence>
<comment type="caution">
    <text evidence="1">The sequence shown here is derived from an EMBL/GenBank/DDBJ whole genome shotgun (WGS) entry which is preliminary data.</text>
</comment>
<protein>
    <submittedName>
        <fullName evidence="1">Uncharacterized protein</fullName>
    </submittedName>
</protein>
<evidence type="ECO:0000313" key="2">
    <source>
        <dbReference type="Proteomes" id="UP000809273"/>
    </source>
</evidence>